<dbReference type="EnsemblMetazoa" id="GPAI008684-RA">
    <property type="protein sequence ID" value="GPAI008684-PA"/>
    <property type="gene ID" value="GPAI008684"/>
</dbReference>
<keyword evidence="3" id="KW-1185">Reference proteome</keyword>
<keyword evidence="1" id="KW-1133">Transmembrane helix</keyword>
<accession>A0A1A9ZAI6</accession>
<organism evidence="2 3">
    <name type="scientific">Glossina pallidipes</name>
    <name type="common">Tsetse fly</name>
    <dbReference type="NCBI Taxonomy" id="7398"/>
    <lineage>
        <taxon>Eukaryota</taxon>
        <taxon>Metazoa</taxon>
        <taxon>Ecdysozoa</taxon>
        <taxon>Arthropoda</taxon>
        <taxon>Hexapoda</taxon>
        <taxon>Insecta</taxon>
        <taxon>Pterygota</taxon>
        <taxon>Neoptera</taxon>
        <taxon>Endopterygota</taxon>
        <taxon>Diptera</taxon>
        <taxon>Brachycera</taxon>
        <taxon>Muscomorpha</taxon>
        <taxon>Hippoboscoidea</taxon>
        <taxon>Glossinidae</taxon>
        <taxon>Glossina</taxon>
    </lineage>
</organism>
<dbReference type="Proteomes" id="UP000092445">
    <property type="component" value="Unassembled WGS sequence"/>
</dbReference>
<feature type="transmembrane region" description="Helical" evidence="1">
    <location>
        <begin position="25"/>
        <end position="44"/>
    </location>
</feature>
<evidence type="ECO:0000313" key="3">
    <source>
        <dbReference type="Proteomes" id="UP000092445"/>
    </source>
</evidence>
<keyword evidence="1" id="KW-0472">Membrane</keyword>
<reference evidence="3" key="1">
    <citation type="submission" date="2014-03" db="EMBL/GenBank/DDBJ databases">
        <authorList>
            <person name="Aksoy S."/>
            <person name="Warren W."/>
            <person name="Wilson R.K."/>
        </authorList>
    </citation>
    <scope>NUCLEOTIDE SEQUENCE [LARGE SCALE GENOMIC DNA]</scope>
    <source>
        <strain evidence="3">IAEA</strain>
    </source>
</reference>
<sequence length="114" mass="12851">MSTPEHLWSEVIVSESELNLRHQNILIACIYILQTLCLTLFAFWRAASNADDDVDDDDDGCRSKITARSILQSNLVIIFKLASGRTQLAAKLKTSEMETFSLNNSIQHLQILLN</sequence>
<keyword evidence="1" id="KW-0812">Transmembrane</keyword>
<reference evidence="2" key="2">
    <citation type="submission" date="2020-05" db="UniProtKB">
        <authorList>
            <consortium name="EnsemblMetazoa"/>
        </authorList>
    </citation>
    <scope>IDENTIFICATION</scope>
    <source>
        <strain evidence="2">IAEA</strain>
    </source>
</reference>
<dbReference type="AlphaFoldDB" id="A0A1A9ZAI6"/>
<evidence type="ECO:0000313" key="2">
    <source>
        <dbReference type="EnsemblMetazoa" id="GPAI008684-PA"/>
    </source>
</evidence>
<protein>
    <submittedName>
        <fullName evidence="2">Uncharacterized protein</fullName>
    </submittedName>
</protein>
<dbReference type="VEuPathDB" id="VectorBase:GPAI008684"/>
<proteinExistence type="predicted"/>
<evidence type="ECO:0000256" key="1">
    <source>
        <dbReference type="SAM" id="Phobius"/>
    </source>
</evidence>
<name>A0A1A9ZAI6_GLOPL</name>